<evidence type="ECO:0000256" key="3">
    <source>
        <dbReference type="ARBA" id="ARBA00004744"/>
    </source>
</evidence>
<gene>
    <name evidence="15" type="primary">hemY</name>
    <name evidence="15" type="ORF">RVIR1_01720</name>
</gene>
<dbReference type="SMART" id="SM00028">
    <property type="entry name" value="TPR"/>
    <property type="match status" value="2"/>
</dbReference>
<evidence type="ECO:0000313" key="16">
    <source>
        <dbReference type="Proteomes" id="UP000282483"/>
    </source>
</evidence>
<dbReference type="Proteomes" id="UP000282483">
    <property type="component" value="Chromosome"/>
</dbReference>
<evidence type="ECO:0000256" key="12">
    <source>
        <dbReference type="PROSITE-ProRule" id="PRU00339"/>
    </source>
</evidence>
<accession>A0A2Z5UTA0</accession>
<evidence type="ECO:0000256" key="7">
    <source>
        <dbReference type="ARBA" id="ARBA00022737"/>
    </source>
</evidence>
<dbReference type="GO" id="GO:0006779">
    <property type="term" value="P:porphyrin-containing compound biosynthetic process"/>
    <property type="evidence" value="ECO:0007669"/>
    <property type="project" value="UniProtKB-KW"/>
</dbReference>
<dbReference type="NCBIfam" id="TIGR00540">
    <property type="entry name" value="TPR_hemY_coli"/>
    <property type="match status" value="1"/>
</dbReference>
<feature type="domain" description="HemY N-terminal" evidence="14">
    <location>
        <begin position="26"/>
        <end position="84"/>
    </location>
</feature>
<dbReference type="PANTHER" id="PTHR44943:SF8">
    <property type="entry name" value="TPR REPEAT-CONTAINING PROTEIN MJ0263"/>
    <property type="match status" value="1"/>
</dbReference>
<feature type="repeat" description="TPR" evidence="12">
    <location>
        <begin position="261"/>
        <end position="294"/>
    </location>
</feature>
<comment type="pathway">
    <text evidence="3">Porphyrin-containing compound metabolism; protoheme biosynthesis.</text>
</comment>
<reference evidence="15 16" key="1">
    <citation type="submission" date="2017-03" db="EMBL/GenBank/DDBJ databases">
        <title>The genome sequence of Candidatus Rickettsiella viridis.</title>
        <authorList>
            <person name="Nikoh N."/>
            <person name="Tsuchida T."/>
            <person name="Yamaguchi K."/>
            <person name="Maeda T."/>
            <person name="Shigenobu S."/>
            <person name="Fukatsu T."/>
        </authorList>
    </citation>
    <scope>NUCLEOTIDE SEQUENCE [LARGE SCALE GENOMIC DNA]</scope>
    <source>
        <strain evidence="15 16">Ap-RA04</strain>
    </source>
</reference>
<evidence type="ECO:0000256" key="13">
    <source>
        <dbReference type="SAM" id="Phobius"/>
    </source>
</evidence>
<dbReference type="EMBL" id="AP018005">
    <property type="protein sequence ID" value="BBB14709.1"/>
    <property type="molecule type" value="Genomic_DNA"/>
</dbReference>
<evidence type="ECO:0000313" key="15">
    <source>
        <dbReference type="EMBL" id="BBB14709.1"/>
    </source>
</evidence>
<dbReference type="InterPro" id="IPR010817">
    <property type="entry name" value="HemY_N"/>
</dbReference>
<dbReference type="PANTHER" id="PTHR44943">
    <property type="entry name" value="CELLULOSE SYNTHASE OPERON PROTEIN C"/>
    <property type="match status" value="1"/>
</dbReference>
<dbReference type="OrthoDB" id="7053339at2"/>
<organism evidence="15 16">
    <name type="scientific">Candidatus Rickettsiella viridis</name>
    <dbReference type="NCBI Taxonomy" id="676208"/>
    <lineage>
        <taxon>Bacteria</taxon>
        <taxon>Pseudomonadati</taxon>
        <taxon>Pseudomonadota</taxon>
        <taxon>Gammaproteobacteria</taxon>
        <taxon>Legionellales</taxon>
        <taxon>Coxiellaceae</taxon>
        <taxon>Rickettsiella</taxon>
    </lineage>
</organism>
<keyword evidence="8 12" id="KW-0802">TPR repeat</keyword>
<evidence type="ECO:0000256" key="8">
    <source>
        <dbReference type="ARBA" id="ARBA00022803"/>
    </source>
</evidence>
<dbReference type="GO" id="GO:0042168">
    <property type="term" value="P:heme metabolic process"/>
    <property type="evidence" value="ECO:0007669"/>
    <property type="project" value="InterPro"/>
</dbReference>
<evidence type="ECO:0000256" key="1">
    <source>
        <dbReference type="ARBA" id="ARBA00002962"/>
    </source>
</evidence>
<sequence length="303" mass="35612">MKRFFIFLIILLFSVWIGVEIATDPGYVLITRHKLAIEMPLWLALIGFLLSFIVVYFLIRTIHYFGLLPKRWHTWLQNKQKQKQISIEDQTLFATLYQKPPDWNIVLNALPQLEKRSWLSEEQIQTLEHDSYAGLLQEALNTNLGKFEEKWQQLPHRLKKAPFFLNFYIQGLIQYQETEKAEELTRKLLKKHWLAPLVHSYGLIRSIQPERQLAYAEKWLKSHPHDPDLLLSLGRICKQLQLWGKARDYLEAGLTQNPSNPESYQELGELFEALGEPTEALQAFKKALKIRVDVCIAESKINY</sequence>
<dbReference type="UniPathway" id="UPA00252"/>
<dbReference type="RefSeq" id="WP_126322226.1">
    <property type="nucleotide sequence ID" value="NZ_AP018005.1"/>
</dbReference>
<protein>
    <submittedName>
        <fullName evidence="15">HemY domain protein</fullName>
    </submittedName>
</protein>
<evidence type="ECO:0000256" key="5">
    <source>
        <dbReference type="ARBA" id="ARBA00022519"/>
    </source>
</evidence>
<keyword evidence="6 13" id="KW-0812">Transmembrane</keyword>
<name>A0A2Z5UTA0_9COXI</name>
<comment type="subcellular location">
    <subcellularLocation>
        <location evidence="2">Cell inner membrane</location>
        <topology evidence="2">Multi-pass membrane protein</topology>
    </subcellularLocation>
</comment>
<dbReference type="Pfam" id="PF13428">
    <property type="entry name" value="TPR_14"/>
    <property type="match status" value="1"/>
</dbReference>
<dbReference type="SUPFAM" id="SSF48452">
    <property type="entry name" value="TPR-like"/>
    <property type="match status" value="1"/>
</dbReference>
<dbReference type="InterPro" id="IPR019734">
    <property type="entry name" value="TPR_rpt"/>
</dbReference>
<dbReference type="InterPro" id="IPR011990">
    <property type="entry name" value="TPR-like_helical_dom_sf"/>
</dbReference>
<keyword evidence="4" id="KW-1003">Cell membrane</keyword>
<evidence type="ECO:0000256" key="11">
    <source>
        <dbReference type="ARBA" id="ARBA00023244"/>
    </source>
</evidence>
<evidence type="ECO:0000256" key="6">
    <source>
        <dbReference type="ARBA" id="ARBA00022692"/>
    </source>
</evidence>
<dbReference type="InterPro" id="IPR051685">
    <property type="entry name" value="Ycf3/AcsC/BcsC/TPR_MFPF"/>
</dbReference>
<dbReference type="InterPro" id="IPR005254">
    <property type="entry name" value="Heme_biosyn_assoc_TPR_pro"/>
</dbReference>
<evidence type="ECO:0000256" key="2">
    <source>
        <dbReference type="ARBA" id="ARBA00004429"/>
    </source>
</evidence>
<feature type="transmembrane region" description="Helical" evidence="13">
    <location>
        <begin position="41"/>
        <end position="59"/>
    </location>
</feature>
<keyword evidence="10 13" id="KW-0472">Membrane</keyword>
<dbReference type="Pfam" id="PF07219">
    <property type="entry name" value="HemY_N"/>
    <property type="match status" value="1"/>
</dbReference>
<dbReference type="GO" id="GO:0005886">
    <property type="term" value="C:plasma membrane"/>
    <property type="evidence" value="ECO:0007669"/>
    <property type="project" value="UniProtKB-SubCell"/>
</dbReference>
<keyword evidence="5" id="KW-0997">Cell inner membrane</keyword>
<evidence type="ECO:0000259" key="14">
    <source>
        <dbReference type="Pfam" id="PF07219"/>
    </source>
</evidence>
<evidence type="ECO:0000256" key="4">
    <source>
        <dbReference type="ARBA" id="ARBA00022475"/>
    </source>
</evidence>
<proteinExistence type="predicted"/>
<keyword evidence="7" id="KW-0677">Repeat</keyword>
<dbReference type="AlphaFoldDB" id="A0A2Z5UTA0"/>
<keyword evidence="9 13" id="KW-1133">Transmembrane helix</keyword>
<dbReference type="PROSITE" id="PS50005">
    <property type="entry name" value="TPR"/>
    <property type="match status" value="1"/>
</dbReference>
<evidence type="ECO:0000256" key="9">
    <source>
        <dbReference type="ARBA" id="ARBA00022989"/>
    </source>
</evidence>
<keyword evidence="16" id="KW-1185">Reference proteome</keyword>
<dbReference type="KEGG" id="rvi:RVIR1_01720"/>
<comment type="function">
    <text evidence="1">Involved in a late step of protoheme IX synthesis.</text>
</comment>
<evidence type="ECO:0000256" key="10">
    <source>
        <dbReference type="ARBA" id="ARBA00023136"/>
    </source>
</evidence>
<dbReference type="Gene3D" id="1.25.40.10">
    <property type="entry name" value="Tetratricopeptide repeat domain"/>
    <property type="match status" value="1"/>
</dbReference>
<keyword evidence="11" id="KW-0627">Porphyrin biosynthesis</keyword>